<organism evidence="3 4">
    <name type="scientific">Candidatus Accumulibacter meliphilus</name>
    <dbReference type="NCBI Taxonomy" id="2211374"/>
    <lineage>
        <taxon>Bacteria</taxon>
        <taxon>Pseudomonadati</taxon>
        <taxon>Pseudomonadota</taxon>
        <taxon>Betaproteobacteria</taxon>
        <taxon>Candidatus Accumulibacter</taxon>
    </lineage>
</organism>
<name>A0A369XK58_9PROT</name>
<feature type="region of interest" description="Disordered" evidence="1">
    <location>
        <begin position="67"/>
        <end position="94"/>
    </location>
</feature>
<sequence>MKLMNVNTDRLAGPLASLSLAVALSWLVVGVGRADVPTPEQECRLRNAAICELNGVQFMVDGACPPSARTIRPPGSERCDEAGRTDTRSGQLSPARMPAAQAVAAPTVVTPAPTSTAAAASPAPLRDLAWVGRAERWLLPLLLAVGGLLLVGLGVLSVRLVRGWRATRKDRSTGEAASELARPLLQGVVAACCALPLGYQAAALAFDRVFSSANNHDTALPWLLAAPLAVLVFLLASGLSFALIALLLGCLFKGAGKGSP</sequence>
<keyword evidence="2" id="KW-0472">Membrane</keyword>
<dbReference type="EMBL" id="QPGA01000018">
    <property type="protein sequence ID" value="RDE50511.1"/>
    <property type="molecule type" value="Genomic_DNA"/>
</dbReference>
<reference evidence="3 4" key="1">
    <citation type="submission" date="2018-05" db="EMBL/GenBank/DDBJ databases">
        <title>Integrated omic analyses show evidence that a Ca. Accumulibacter phosphatis strain performs denitrification under micro-aerobic conditions.</title>
        <authorList>
            <person name="Camejo P.Y."/>
            <person name="Katherine M.D."/>
            <person name="Daniel N.R."/>
        </authorList>
    </citation>
    <scope>NUCLEOTIDE SEQUENCE [LARGE SCALE GENOMIC DNA]</scope>
    <source>
        <strain evidence="3">UW-LDO-IC</strain>
    </source>
</reference>
<feature type="transmembrane region" description="Helical" evidence="2">
    <location>
        <begin position="137"/>
        <end position="162"/>
    </location>
</feature>
<dbReference type="AlphaFoldDB" id="A0A369XK58"/>
<evidence type="ECO:0000256" key="2">
    <source>
        <dbReference type="SAM" id="Phobius"/>
    </source>
</evidence>
<proteinExistence type="predicted"/>
<feature type="transmembrane region" description="Helical" evidence="2">
    <location>
        <begin position="183"/>
        <end position="202"/>
    </location>
</feature>
<comment type="caution">
    <text evidence="3">The sequence shown here is derived from an EMBL/GenBank/DDBJ whole genome shotgun (WGS) entry which is preliminary data.</text>
</comment>
<keyword evidence="2" id="KW-1133">Transmembrane helix</keyword>
<feature type="transmembrane region" description="Helical" evidence="2">
    <location>
        <begin position="222"/>
        <end position="252"/>
    </location>
</feature>
<accession>A0A369XK58</accession>
<evidence type="ECO:0000313" key="4">
    <source>
        <dbReference type="Proteomes" id="UP000253831"/>
    </source>
</evidence>
<evidence type="ECO:0000313" key="3">
    <source>
        <dbReference type="EMBL" id="RDE50511.1"/>
    </source>
</evidence>
<protein>
    <submittedName>
        <fullName evidence="3">Uncharacterized protein</fullName>
    </submittedName>
</protein>
<dbReference type="Proteomes" id="UP000253831">
    <property type="component" value="Unassembled WGS sequence"/>
</dbReference>
<evidence type="ECO:0000256" key="1">
    <source>
        <dbReference type="SAM" id="MobiDB-lite"/>
    </source>
</evidence>
<gene>
    <name evidence="3" type="ORF">DVS81_10690</name>
</gene>
<keyword evidence="2" id="KW-0812">Transmembrane</keyword>
<feature type="compositionally biased region" description="Basic and acidic residues" evidence="1">
    <location>
        <begin position="75"/>
        <end position="87"/>
    </location>
</feature>